<evidence type="ECO:0000313" key="4">
    <source>
        <dbReference type="EMBL" id="ASN27903.1"/>
    </source>
</evidence>
<evidence type="ECO:0000256" key="3">
    <source>
        <dbReference type="SAM" id="SignalP"/>
    </source>
</evidence>
<feature type="chain" id="PRO_5011268847" description="LPXTG cell wall anchor domain-containing protein" evidence="3">
    <location>
        <begin position="28"/>
        <end position="178"/>
    </location>
</feature>
<evidence type="ECO:0000256" key="2">
    <source>
        <dbReference type="SAM" id="Phobius"/>
    </source>
</evidence>
<feature type="compositionally biased region" description="Basic and acidic residues" evidence="1">
    <location>
        <begin position="66"/>
        <end position="78"/>
    </location>
</feature>
<dbReference type="Proteomes" id="UP000031501">
    <property type="component" value="Chromosome"/>
</dbReference>
<keyword evidence="3" id="KW-0732">Signal</keyword>
<dbReference type="RefSeq" id="WP_039655536.1">
    <property type="nucleotide sequence ID" value="NZ_CP021080.1"/>
</dbReference>
<sequence>MRSARTLLATAVATAALALAAPGAAFAVPAGDDGSHRDSSHSRESDHDSGGDHDRGSGGDDTNDYADEHGNDSGHDQPRGGMHTGGGALAAVLRSDSGGSGRDSGSSGRDNGGSGGDDSRFDPQSYQDSGRDEPYGGMHTGGGALAAPGVTAGGLAVLAVGVTGLYVLRRKKAVQPMS</sequence>
<dbReference type="OrthoDB" id="4338612at2"/>
<gene>
    <name evidence="4" type="ORF">LK07_32165</name>
</gene>
<dbReference type="EMBL" id="CP022433">
    <property type="protein sequence ID" value="ASN27903.1"/>
    <property type="molecule type" value="Genomic_DNA"/>
</dbReference>
<feature type="transmembrane region" description="Helical" evidence="2">
    <location>
        <begin position="145"/>
        <end position="168"/>
    </location>
</feature>
<feature type="signal peptide" evidence="3">
    <location>
        <begin position="1"/>
        <end position="27"/>
    </location>
</feature>
<dbReference type="STRING" id="1355015.LK06_030970"/>
<protein>
    <recommendedName>
        <fullName evidence="6">LPXTG cell wall anchor domain-containing protein</fullName>
    </recommendedName>
</protein>
<keyword evidence="2" id="KW-0472">Membrane</keyword>
<dbReference type="PROSITE" id="PS51318">
    <property type="entry name" value="TAT"/>
    <property type="match status" value="1"/>
</dbReference>
<proteinExistence type="predicted"/>
<reference evidence="4 5" key="1">
    <citation type="submission" date="2017-07" db="EMBL/GenBank/DDBJ databases">
        <title>Genome sequence of Streptomyces pluripotens MUSC 137T.</title>
        <authorList>
            <person name="Ser H.-L."/>
            <person name="Lee L.-H."/>
        </authorList>
    </citation>
    <scope>NUCLEOTIDE SEQUENCE [LARGE SCALE GENOMIC DNA]</scope>
    <source>
        <strain evidence="4 5">MUSC 137</strain>
    </source>
</reference>
<evidence type="ECO:0000256" key="1">
    <source>
        <dbReference type="SAM" id="MobiDB-lite"/>
    </source>
</evidence>
<dbReference type="AlphaFoldDB" id="A0A221P6H5"/>
<organism evidence="4 5">
    <name type="scientific">Streptomyces pluripotens</name>
    <dbReference type="NCBI Taxonomy" id="1355015"/>
    <lineage>
        <taxon>Bacteria</taxon>
        <taxon>Bacillati</taxon>
        <taxon>Actinomycetota</taxon>
        <taxon>Actinomycetes</taxon>
        <taxon>Kitasatosporales</taxon>
        <taxon>Streptomycetaceae</taxon>
        <taxon>Streptomyces</taxon>
    </lineage>
</organism>
<keyword evidence="5" id="KW-1185">Reference proteome</keyword>
<keyword evidence="2" id="KW-1133">Transmembrane helix</keyword>
<keyword evidence="2" id="KW-0812">Transmembrane</keyword>
<dbReference type="InterPro" id="IPR006311">
    <property type="entry name" value="TAT_signal"/>
</dbReference>
<evidence type="ECO:0008006" key="6">
    <source>
        <dbReference type="Google" id="ProtNLM"/>
    </source>
</evidence>
<feature type="region of interest" description="Disordered" evidence="1">
    <location>
        <begin position="26"/>
        <end position="144"/>
    </location>
</feature>
<name>A0A221P6H5_9ACTN</name>
<accession>A0A221P6H5</accession>
<feature type="compositionally biased region" description="Basic and acidic residues" evidence="1">
    <location>
        <begin position="33"/>
        <end position="58"/>
    </location>
</feature>
<dbReference type="KEGG" id="splu:LK06_030970"/>
<evidence type="ECO:0000313" key="5">
    <source>
        <dbReference type="Proteomes" id="UP000031501"/>
    </source>
</evidence>